<dbReference type="EMBL" id="UFQR01000035">
    <property type="protein sequence ID" value="SSW96634.1"/>
    <property type="molecule type" value="Genomic_DNA"/>
</dbReference>
<dbReference type="AlphaFoldDB" id="A0A3B0MMS7"/>
<reference evidence="1" key="1">
    <citation type="submission" date="2018-04" db="EMBL/GenBank/DDBJ databases">
        <authorList>
            <person name="Go L.Y."/>
            <person name="Mitchell J.A."/>
        </authorList>
    </citation>
    <scope>NUCLEOTIDE SEQUENCE</scope>
    <source>
        <strain evidence="1">ARTV</strain>
    </source>
</reference>
<gene>
    <name evidence="1" type="ORF">ARTV_3152</name>
</gene>
<organism evidence="1">
    <name type="scientific">Arsenophonus endosymbiont of Trialeurodes vaporariorum</name>
    <dbReference type="NCBI Taxonomy" id="235567"/>
    <lineage>
        <taxon>Bacteria</taxon>
        <taxon>Pseudomonadati</taxon>
        <taxon>Pseudomonadota</taxon>
        <taxon>Gammaproteobacteria</taxon>
        <taxon>Enterobacterales</taxon>
        <taxon>Morganellaceae</taxon>
        <taxon>Arsenophonus</taxon>
    </lineage>
</organism>
<evidence type="ECO:0000313" key="1">
    <source>
        <dbReference type="EMBL" id="SSW96634.1"/>
    </source>
</evidence>
<proteinExistence type="predicted"/>
<accession>A0A3B0MMS7</accession>
<sequence length="77" mass="8976">MKDNRIMNNIEFIEKHVVTELIKQGYDQSVARISADMAKEHYRRHTASTKGKIFADCLQVAKVWAGKYQPQIKVKNR</sequence>
<name>A0A3B0MMS7_9GAMM</name>
<protein>
    <submittedName>
        <fullName evidence="1">Uncharacterized protein</fullName>
    </submittedName>
</protein>